<comment type="subcellular location">
    <subcellularLocation>
        <location evidence="1">Cell membrane</location>
        <topology evidence="1">Multi-pass membrane protein</topology>
    </subcellularLocation>
</comment>
<feature type="transmembrane region" description="Helical" evidence="6">
    <location>
        <begin position="278"/>
        <end position="300"/>
    </location>
</feature>
<dbReference type="InterPro" id="IPR025857">
    <property type="entry name" value="MacB_PCD"/>
</dbReference>
<feature type="transmembrane region" description="Helical" evidence="6">
    <location>
        <begin position="20"/>
        <end position="42"/>
    </location>
</feature>
<evidence type="ECO:0000256" key="4">
    <source>
        <dbReference type="ARBA" id="ARBA00022989"/>
    </source>
</evidence>
<dbReference type="PANTHER" id="PTHR30572:SF18">
    <property type="entry name" value="ABC-TYPE MACROLIDE FAMILY EXPORT SYSTEM PERMEASE COMPONENT 2"/>
    <property type="match status" value="1"/>
</dbReference>
<reference evidence="9" key="2">
    <citation type="journal article" date="2021" name="PeerJ">
        <title>Extensive microbial diversity within the chicken gut microbiome revealed by metagenomics and culture.</title>
        <authorList>
            <person name="Gilroy R."/>
            <person name="Ravi A."/>
            <person name="Getino M."/>
            <person name="Pursley I."/>
            <person name="Horton D.L."/>
            <person name="Alikhan N.F."/>
            <person name="Baker D."/>
            <person name="Gharbi K."/>
            <person name="Hall N."/>
            <person name="Watson M."/>
            <person name="Adriaenssens E.M."/>
            <person name="Foster-Nyarko E."/>
            <person name="Jarju S."/>
            <person name="Secka A."/>
            <person name="Antonio M."/>
            <person name="Oren A."/>
            <person name="Chaudhuri R.R."/>
            <person name="La Ragione R."/>
            <person name="Hildebrand F."/>
            <person name="Pallen M.J."/>
        </authorList>
    </citation>
    <scope>NUCLEOTIDE SEQUENCE</scope>
    <source>
        <strain evidence="9">ChiHjej13B12-12457</strain>
    </source>
</reference>
<proteinExistence type="predicted"/>
<organism evidence="9 10">
    <name type="scientific">Candidatus Coprenecus avistercoris</name>
    <dbReference type="NCBI Taxonomy" id="2840730"/>
    <lineage>
        <taxon>Bacteria</taxon>
        <taxon>Pseudomonadati</taxon>
        <taxon>Bacteroidota</taxon>
        <taxon>Bacteroidia</taxon>
        <taxon>Bacteroidales</taxon>
        <taxon>Rikenellaceae</taxon>
        <taxon>Rikenellaceae incertae sedis</taxon>
        <taxon>Candidatus Coprenecus</taxon>
    </lineage>
</organism>
<dbReference type="InterPro" id="IPR003838">
    <property type="entry name" value="ABC3_permease_C"/>
</dbReference>
<name>A0A9D1E0N4_9BACT</name>
<feature type="transmembrane region" description="Helical" evidence="6">
    <location>
        <begin position="392"/>
        <end position="412"/>
    </location>
</feature>
<evidence type="ECO:0000259" key="8">
    <source>
        <dbReference type="Pfam" id="PF12704"/>
    </source>
</evidence>
<evidence type="ECO:0000256" key="1">
    <source>
        <dbReference type="ARBA" id="ARBA00004651"/>
    </source>
</evidence>
<reference evidence="9" key="1">
    <citation type="submission" date="2020-10" db="EMBL/GenBank/DDBJ databases">
        <authorList>
            <person name="Gilroy R."/>
        </authorList>
    </citation>
    <scope>NUCLEOTIDE SEQUENCE</scope>
    <source>
        <strain evidence="9">ChiHjej13B12-12457</strain>
    </source>
</reference>
<dbReference type="PANTHER" id="PTHR30572">
    <property type="entry name" value="MEMBRANE COMPONENT OF TRANSPORTER-RELATED"/>
    <property type="match status" value="1"/>
</dbReference>
<evidence type="ECO:0000313" key="10">
    <source>
        <dbReference type="Proteomes" id="UP000886744"/>
    </source>
</evidence>
<dbReference type="Pfam" id="PF12704">
    <property type="entry name" value="MacB_PCD"/>
    <property type="match status" value="1"/>
</dbReference>
<dbReference type="Proteomes" id="UP000886744">
    <property type="component" value="Unassembled WGS sequence"/>
</dbReference>
<dbReference type="Pfam" id="PF02687">
    <property type="entry name" value="FtsX"/>
    <property type="match status" value="1"/>
</dbReference>
<accession>A0A9D1E0N4</accession>
<evidence type="ECO:0000313" key="9">
    <source>
        <dbReference type="EMBL" id="HIR62540.1"/>
    </source>
</evidence>
<dbReference type="GO" id="GO:0022857">
    <property type="term" value="F:transmembrane transporter activity"/>
    <property type="evidence" value="ECO:0007669"/>
    <property type="project" value="TreeGrafter"/>
</dbReference>
<keyword evidence="5 6" id="KW-0472">Membrane</keyword>
<feature type="transmembrane region" description="Helical" evidence="6">
    <location>
        <begin position="334"/>
        <end position="356"/>
    </location>
</feature>
<dbReference type="AlphaFoldDB" id="A0A9D1E0N4"/>
<comment type="caution">
    <text evidence="9">The sequence shown here is derived from an EMBL/GenBank/DDBJ whole genome shotgun (WGS) entry which is preliminary data.</text>
</comment>
<feature type="domain" description="MacB-like periplasmic core" evidence="8">
    <location>
        <begin position="21"/>
        <end position="243"/>
    </location>
</feature>
<evidence type="ECO:0000256" key="3">
    <source>
        <dbReference type="ARBA" id="ARBA00022692"/>
    </source>
</evidence>
<feature type="domain" description="ABC3 transporter permease C-terminal" evidence="7">
    <location>
        <begin position="286"/>
        <end position="421"/>
    </location>
</feature>
<dbReference type="EMBL" id="DVHI01000041">
    <property type="protein sequence ID" value="HIR62540.1"/>
    <property type="molecule type" value="Genomic_DNA"/>
</dbReference>
<evidence type="ECO:0000259" key="7">
    <source>
        <dbReference type="Pfam" id="PF02687"/>
    </source>
</evidence>
<keyword evidence="4 6" id="KW-1133">Transmembrane helix</keyword>
<gene>
    <name evidence="9" type="ORF">IAC94_03330</name>
</gene>
<keyword evidence="3 6" id="KW-0812">Transmembrane</keyword>
<protein>
    <submittedName>
        <fullName evidence="9">ABC transporter permease</fullName>
    </submittedName>
</protein>
<sequence>MKLGLYFRQAWYNLRENRVYSAVFIAGTALSLALVMAFLTVLSARVVNTVPETHRDRMMVLNSLAENTSETYYQSGVTSKFAELFMQDVPGVVAWSLTNNAAGGFVVLESEDEEMTKVFGKCVDMDFWKMFDYDFIEGRAISRNGMVPNTAEAVLSESTAMSLFGRTDAVGETVYYGGYTLTVCGVVRDVPMSAAMAYAGVWMPSSLNTSEGFSPSGLLGMGTVLILAEDKSDFSRIKEEITSRVSRYAEANDMTLELKFFDSYRESLFTWSELSSAAYTWLGIGVVLIILIVPLMNLSGMVSSRMDARMTEFGTRKSFGAGPRSIVAQITGENLLMTLIGGVVGLVAAWLIIVLFSRQLNMLVPGSFLDNVSDVGLIPETGFFDFRDFFKLWLYAALLGIILVLNLISALIPAAKVIRRPITESLNYKK</sequence>
<evidence type="ECO:0000256" key="6">
    <source>
        <dbReference type="SAM" id="Phobius"/>
    </source>
</evidence>
<dbReference type="GO" id="GO:0005886">
    <property type="term" value="C:plasma membrane"/>
    <property type="evidence" value="ECO:0007669"/>
    <property type="project" value="UniProtKB-SubCell"/>
</dbReference>
<dbReference type="InterPro" id="IPR050250">
    <property type="entry name" value="Macrolide_Exporter_MacB"/>
</dbReference>
<evidence type="ECO:0000256" key="5">
    <source>
        <dbReference type="ARBA" id="ARBA00023136"/>
    </source>
</evidence>
<keyword evidence="2" id="KW-1003">Cell membrane</keyword>
<evidence type="ECO:0000256" key="2">
    <source>
        <dbReference type="ARBA" id="ARBA00022475"/>
    </source>
</evidence>